<dbReference type="GO" id="GO:0051082">
    <property type="term" value="F:unfolded protein binding"/>
    <property type="evidence" value="ECO:0007669"/>
    <property type="project" value="InterPro"/>
</dbReference>
<dbReference type="AlphaFoldDB" id="A0A1I2FZN7"/>
<dbReference type="SUPFAM" id="SSF111384">
    <property type="entry name" value="OmpH-like"/>
    <property type="match status" value="1"/>
</dbReference>
<evidence type="ECO:0000313" key="6">
    <source>
        <dbReference type="Proteomes" id="UP000181976"/>
    </source>
</evidence>
<evidence type="ECO:0000256" key="4">
    <source>
        <dbReference type="SAM" id="Phobius"/>
    </source>
</evidence>
<evidence type="ECO:0000256" key="1">
    <source>
        <dbReference type="ARBA" id="ARBA00009091"/>
    </source>
</evidence>
<dbReference type="STRING" id="385682.SAMN05444380_1395"/>
<dbReference type="Pfam" id="PF03938">
    <property type="entry name" value="OmpH"/>
    <property type="match status" value="1"/>
</dbReference>
<organism evidence="5 6">
    <name type="scientific">Thermophagus xiamenensis</name>
    <dbReference type="NCBI Taxonomy" id="385682"/>
    <lineage>
        <taxon>Bacteria</taxon>
        <taxon>Pseudomonadati</taxon>
        <taxon>Bacteroidota</taxon>
        <taxon>Bacteroidia</taxon>
        <taxon>Marinilabiliales</taxon>
        <taxon>Marinilabiliaceae</taxon>
        <taxon>Thermophagus</taxon>
    </lineage>
</organism>
<dbReference type="OrthoDB" id="1493259at2"/>
<dbReference type="GO" id="GO:0050821">
    <property type="term" value="P:protein stabilization"/>
    <property type="evidence" value="ECO:0007669"/>
    <property type="project" value="TreeGrafter"/>
</dbReference>
<evidence type="ECO:0000256" key="2">
    <source>
        <dbReference type="ARBA" id="ARBA00022729"/>
    </source>
</evidence>
<keyword evidence="3" id="KW-0175">Coiled coil</keyword>
<dbReference type="InterPro" id="IPR024930">
    <property type="entry name" value="Skp_dom_sf"/>
</dbReference>
<protein>
    <submittedName>
        <fullName evidence="5">Periplasmic chaperone for outer membrane proteins Skp</fullName>
    </submittedName>
</protein>
<dbReference type="eggNOG" id="COG2825">
    <property type="taxonomic scope" value="Bacteria"/>
</dbReference>
<keyword evidence="4" id="KW-1133">Transmembrane helix</keyword>
<name>A0A1I2FZN7_9BACT</name>
<proteinExistence type="inferred from homology"/>
<evidence type="ECO:0000256" key="3">
    <source>
        <dbReference type="SAM" id="Coils"/>
    </source>
</evidence>
<keyword evidence="2" id="KW-0732">Signal</keyword>
<evidence type="ECO:0000313" key="5">
    <source>
        <dbReference type="EMBL" id="SFF09891.1"/>
    </source>
</evidence>
<feature type="transmembrane region" description="Helical" evidence="4">
    <location>
        <begin position="6"/>
        <end position="24"/>
    </location>
</feature>
<dbReference type="PANTHER" id="PTHR35089:SF1">
    <property type="entry name" value="CHAPERONE PROTEIN SKP"/>
    <property type="match status" value="1"/>
</dbReference>
<dbReference type="InParanoid" id="A0A1I2FZN7"/>
<accession>A0A1I2FZN7</accession>
<dbReference type="RefSeq" id="WP_010527657.1">
    <property type="nucleotide sequence ID" value="NZ_AFSL01000058.1"/>
</dbReference>
<keyword evidence="4" id="KW-0472">Membrane</keyword>
<keyword evidence="4" id="KW-0812">Transmembrane</keyword>
<feature type="coiled-coil region" evidence="3">
    <location>
        <begin position="100"/>
        <end position="163"/>
    </location>
</feature>
<reference evidence="5 6" key="1">
    <citation type="submission" date="2016-10" db="EMBL/GenBank/DDBJ databases">
        <authorList>
            <person name="de Groot N.N."/>
        </authorList>
    </citation>
    <scope>NUCLEOTIDE SEQUENCE [LARGE SCALE GENOMIC DNA]</scope>
    <source>
        <strain evidence="5 6">DSM 19012</strain>
    </source>
</reference>
<gene>
    <name evidence="5" type="ORF">SAMN05444380_1395</name>
</gene>
<dbReference type="InterPro" id="IPR005632">
    <property type="entry name" value="Chaperone_Skp"/>
</dbReference>
<dbReference type="Gene3D" id="3.30.910.20">
    <property type="entry name" value="Skp domain"/>
    <property type="match status" value="1"/>
</dbReference>
<sequence>MKNISIVLNAILLIAVATLFFIVLSDDKKSSQDANIDGSGVQDGAFPIAYINTDSLLISYEYAQFLNEELLKQEESSRADFNERARIFQDDMRAFQRKIQNNAFLSLERAQKEEQRLREQEQKLKELNNKLSAELMEKQNKMNRELRDTITNFLQEYAQAKSLKLVLSNTLGDNILYAEKVLDITDEVVSILNERYQKSKKSSED</sequence>
<dbReference type="EMBL" id="FONA01000039">
    <property type="protein sequence ID" value="SFF09891.1"/>
    <property type="molecule type" value="Genomic_DNA"/>
</dbReference>
<dbReference type="PANTHER" id="PTHR35089">
    <property type="entry name" value="CHAPERONE PROTEIN SKP"/>
    <property type="match status" value="1"/>
</dbReference>
<dbReference type="SMART" id="SM00935">
    <property type="entry name" value="OmpH"/>
    <property type="match status" value="1"/>
</dbReference>
<dbReference type="Proteomes" id="UP000181976">
    <property type="component" value="Unassembled WGS sequence"/>
</dbReference>
<dbReference type="GO" id="GO:0005829">
    <property type="term" value="C:cytosol"/>
    <property type="evidence" value="ECO:0007669"/>
    <property type="project" value="TreeGrafter"/>
</dbReference>
<comment type="similarity">
    <text evidence="1">Belongs to the Skp family.</text>
</comment>
<keyword evidence="6" id="KW-1185">Reference proteome</keyword>